<organism evidence="1 2">
    <name type="scientific">Dreissena polymorpha</name>
    <name type="common">Zebra mussel</name>
    <name type="synonym">Mytilus polymorpha</name>
    <dbReference type="NCBI Taxonomy" id="45954"/>
    <lineage>
        <taxon>Eukaryota</taxon>
        <taxon>Metazoa</taxon>
        <taxon>Spiralia</taxon>
        <taxon>Lophotrochozoa</taxon>
        <taxon>Mollusca</taxon>
        <taxon>Bivalvia</taxon>
        <taxon>Autobranchia</taxon>
        <taxon>Heteroconchia</taxon>
        <taxon>Euheterodonta</taxon>
        <taxon>Imparidentia</taxon>
        <taxon>Neoheterodontei</taxon>
        <taxon>Myida</taxon>
        <taxon>Dreissenoidea</taxon>
        <taxon>Dreissenidae</taxon>
        <taxon>Dreissena</taxon>
    </lineage>
</organism>
<protein>
    <submittedName>
        <fullName evidence="1">Uncharacterized protein</fullName>
    </submittedName>
</protein>
<reference evidence="1" key="2">
    <citation type="submission" date="2020-11" db="EMBL/GenBank/DDBJ databases">
        <authorList>
            <person name="McCartney M.A."/>
            <person name="Auch B."/>
            <person name="Kono T."/>
            <person name="Mallez S."/>
            <person name="Becker A."/>
            <person name="Gohl D.M."/>
            <person name="Silverstein K.A.T."/>
            <person name="Koren S."/>
            <person name="Bechman K.B."/>
            <person name="Herman A."/>
            <person name="Abrahante J.E."/>
            <person name="Garbe J."/>
        </authorList>
    </citation>
    <scope>NUCLEOTIDE SEQUENCE</scope>
    <source>
        <strain evidence="1">Duluth1</strain>
        <tissue evidence="1">Whole animal</tissue>
    </source>
</reference>
<sequence>MMEAEKFSDTTGKNYNVRNDVTCKSTNVIYDVHCERWETGDTLYQRHLLNLSGIRTRHNDPVAKHFYTNGHSVADFRVMGLDKLNGPVEYRKTIEQLLKRKLRTFKPYGLNTKDQYNWHAL</sequence>
<reference evidence="1" key="1">
    <citation type="journal article" date="2019" name="bioRxiv">
        <title>The Genome of the Zebra Mussel, Dreissena polymorpha: A Resource for Invasive Species Research.</title>
        <authorList>
            <person name="McCartney M.A."/>
            <person name="Auch B."/>
            <person name="Kono T."/>
            <person name="Mallez S."/>
            <person name="Zhang Y."/>
            <person name="Obille A."/>
            <person name="Becker A."/>
            <person name="Abrahante J.E."/>
            <person name="Garbe J."/>
            <person name="Badalamenti J.P."/>
            <person name="Herman A."/>
            <person name="Mangelson H."/>
            <person name="Liachko I."/>
            <person name="Sullivan S."/>
            <person name="Sone E.D."/>
            <person name="Koren S."/>
            <person name="Silverstein K.A.T."/>
            <person name="Beckman K.B."/>
            <person name="Gohl D.M."/>
        </authorList>
    </citation>
    <scope>NUCLEOTIDE SEQUENCE</scope>
    <source>
        <strain evidence="1">Duluth1</strain>
        <tissue evidence="1">Whole animal</tissue>
    </source>
</reference>
<dbReference type="EMBL" id="JAIWYP010000014">
    <property type="protein sequence ID" value="KAH3709978.1"/>
    <property type="molecule type" value="Genomic_DNA"/>
</dbReference>
<evidence type="ECO:0000313" key="1">
    <source>
        <dbReference type="EMBL" id="KAH3709978.1"/>
    </source>
</evidence>
<keyword evidence="2" id="KW-1185">Reference proteome</keyword>
<evidence type="ECO:0000313" key="2">
    <source>
        <dbReference type="Proteomes" id="UP000828390"/>
    </source>
</evidence>
<comment type="caution">
    <text evidence="1">The sequence shown here is derived from an EMBL/GenBank/DDBJ whole genome shotgun (WGS) entry which is preliminary data.</text>
</comment>
<accession>A0A9D3YZI2</accession>
<dbReference type="Proteomes" id="UP000828390">
    <property type="component" value="Unassembled WGS sequence"/>
</dbReference>
<proteinExistence type="predicted"/>
<dbReference type="AlphaFoldDB" id="A0A9D3YZI2"/>
<gene>
    <name evidence="1" type="ORF">DPMN_069444</name>
</gene>
<name>A0A9D3YZI2_DREPO</name>